<dbReference type="EMBL" id="CAJGYO010000001">
    <property type="protein sequence ID" value="CAD6203238.1"/>
    <property type="molecule type" value="Genomic_DNA"/>
</dbReference>
<reference evidence="2" key="1">
    <citation type="submission" date="2020-10" db="EMBL/GenBank/DDBJ databases">
        <authorList>
            <person name="Han B."/>
            <person name="Lu T."/>
            <person name="Zhao Q."/>
            <person name="Huang X."/>
            <person name="Zhao Y."/>
        </authorList>
    </citation>
    <scope>NUCLEOTIDE SEQUENCE</scope>
</reference>
<dbReference type="AlphaFoldDB" id="A0A811M8R9"/>
<evidence type="ECO:0000313" key="3">
    <source>
        <dbReference type="Proteomes" id="UP000604825"/>
    </source>
</evidence>
<dbReference type="OrthoDB" id="1483986at2759"/>
<feature type="region of interest" description="Disordered" evidence="1">
    <location>
        <begin position="1"/>
        <end position="27"/>
    </location>
</feature>
<sequence length="98" mass="10682">MAELSVSRPGSPQGQRGSPEGRSGGCQSSPYWWIRPWFDPDDGVRLHIFENAPVKNRSRRSVPAGYRCNAFGFAAASAPTVELCRLLVEAKARSSCEG</sequence>
<comment type="caution">
    <text evidence="2">The sequence shown here is derived from an EMBL/GenBank/DDBJ whole genome shotgun (WGS) entry which is preliminary data.</text>
</comment>
<accession>A0A811M8R9</accession>
<organism evidence="2 3">
    <name type="scientific">Miscanthus lutarioriparius</name>
    <dbReference type="NCBI Taxonomy" id="422564"/>
    <lineage>
        <taxon>Eukaryota</taxon>
        <taxon>Viridiplantae</taxon>
        <taxon>Streptophyta</taxon>
        <taxon>Embryophyta</taxon>
        <taxon>Tracheophyta</taxon>
        <taxon>Spermatophyta</taxon>
        <taxon>Magnoliopsida</taxon>
        <taxon>Liliopsida</taxon>
        <taxon>Poales</taxon>
        <taxon>Poaceae</taxon>
        <taxon>PACMAD clade</taxon>
        <taxon>Panicoideae</taxon>
        <taxon>Andropogonodae</taxon>
        <taxon>Andropogoneae</taxon>
        <taxon>Saccharinae</taxon>
        <taxon>Miscanthus</taxon>
    </lineage>
</organism>
<evidence type="ECO:0000256" key="1">
    <source>
        <dbReference type="SAM" id="MobiDB-lite"/>
    </source>
</evidence>
<evidence type="ECO:0000313" key="2">
    <source>
        <dbReference type="EMBL" id="CAD6203238.1"/>
    </source>
</evidence>
<name>A0A811M8R9_9POAL</name>
<dbReference type="Proteomes" id="UP000604825">
    <property type="component" value="Unassembled WGS sequence"/>
</dbReference>
<protein>
    <submittedName>
        <fullName evidence="2">Uncharacterized protein</fullName>
    </submittedName>
</protein>
<gene>
    <name evidence="2" type="ORF">NCGR_LOCUS1450</name>
</gene>
<proteinExistence type="predicted"/>
<keyword evidence="3" id="KW-1185">Reference proteome</keyword>